<dbReference type="Pfam" id="PF21075">
    <property type="entry name" value="GDH_ACT1"/>
    <property type="match status" value="1"/>
</dbReference>
<dbReference type="Pfam" id="PF21079">
    <property type="entry name" value="GDH_HM2"/>
    <property type="match status" value="1"/>
</dbReference>
<accession>A0ABU1U9K2</accession>
<dbReference type="InterPro" id="IPR048381">
    <property type="entry name" value="GDH_C"/>
</dbReference>
<feature type="domain" description="NAD-glutamate dehydrogenase N-terminal ACT1" evidence="3">
    <location>
        <begin position="23"/>
        <end position="178"/>
    </location>
</feature>
<dbReference type="Proteomes" id="UP001252243">
    <property type="component" value="Unassembled WGS sequence"/>
</dbReference>
<comment type="caution">
    <text evidence="6">The sequence shown here is derived from an EMBL/GenBank/DDBJ whole genome shotgun (WGS) entry which is preliminary data.</text>
</comment>
<dbReference type="GO" id="GO:0004352">
    <property type="term" value="F:glutamate dehydrogenase (NAD+) activity"/>
    <property type="evidence" value="ECO:0007669"/>
    <property type="project" value="UniProtKB-EC"/>
</dbReference>
<sequence length="1622" mass="177878">MSPTSGPADHVLADASADAPDTFLTDYYEHVADDDIRNYTAESLRNRAAYHRSLAATRGPGQAVIGVLNETDTSIVAIVAEDMPYLLPSITAALARDNAAISLLVHPTFTVGRNPVTNKLVDIQPIPLRTALPVGNEPPGMPSPLESNGNVTCTEAWIAVETARLPDQASADRLIRDLQAVLADVRAAAEDSAAIHRHVAAEVASLEAKASATTDATVRAARDLLPWLDDGNFVFLGYRAYDVAAADGLPVLAAGPGPGLGLLRHREQSRPLQRSALPESRGPAPVLTLALTKSGIRSTVLRDAYLDEVSLLRFDMAGNPTGEVCFVGLFAPGAASRSVQQIPVIRDKVASVLDRFGFPPKSHSGKELLAAIEAYPRDELFHIDADDLASHAREILRLQERHSTRLFLRPDSYGRFMSALVFLPRRRYSTAVRLNIERELRETFNSQAVEFELRLSESAMARVFFRILLPGGGRSAVDASALELRIIAATRSWAEGLDEALQQRFPAGDAARLSVQWAQAFPASYKADYESEDAVEDIIKFESLDGPDGRNRGDPLLSVYTRPGTPVLAEDARIRLYLTRPQSLTQILPFFHNLGLEVLDQRPFDVRRADGHTFFLYDLGLKYPAGVDPLGTSELLADSFCAAMRGDIESDTFDALVIREGIGWRQTTILRGYAKYLQQLGTTNSYGFMADTLRANVRATRALLALFEAKFDPDLDQPTRLSDMDSARTELTAAIDAVPVLDADRLLRSFASLVEATLRTNYFLNKPYLSFKLDLSGVPAVPAPRPKYEIWVYSPRVEGVHLRFGALARGGLRWSDRREDFRTEILGLVKAQTVKNAVIVPTGAKGGFYPKRLPDPATDRTAWLAEGQESYRTFIRGMLDVTDNLLTSLDGGHGSTELVVPPERVVRHDGDDYYLVVAADKGTAAFSDIANALALDYGFWLGDAFASGGSVGYDHKQMGITARGAWESVRHHFRELLIDSTAEDFTVVGIGDMSGDVFGNGMLLSRHILLVAAFDHRHIFLDPTPDPAASYAERQRLFGLPRSSWADYDVSKISTGGGVFSRLEKSIEITEAVRLALGLEPGTTAMSPPELLKAVLLAPVDLLYNGGIGTYIKATTETHADVGDKANDPIRVNANQLRTRIIAEGGNLGITQRGRVEAALGGVLLNTDAIDNSAGVDCSDHEVNIKIFLDRMIAAGRMSPEERTGFLHSLQEEVGRLVLKTNVDQNELLLNDRQLVRRWSPSFERTMDWLEAVTDLDRDLECLPSTKQLHARLQTGAGLTSPELSVLAAYAKIELARELTLSGLADDPWFSRTVRGYFPGQLSERFGEELSTHPLRRQIVATVIANDMINLGGVAFAFRAMEETTVSAAAVARGFVVMRKIWDFDSITQVLAQLPARIPSEHACAVALDMRRLLDRSTRWYVTHDFRDKPIADALARLEPPMSLLRPKFGSFLHGVNLQHALIRLAHTDAVGLPHELGVRASEILVSYGLLDISAISEELQEPVDAVAEVYFAVFERISAVPILEHITALPRETHWEALARAALRDDMYLVLAGMTKAVVRSTPRPSTPGGDPVERIVDWERENIEQLGRIQETIKEAIKPGPVDIAALSVAVKLLRAVVSR</sequence>
<evidence type="ECO:0000259" key="1">
    <source>
        <dbReference type="Pfam" id="PF05088"/>
    </source>
</evidence>
<dbReference type="InterPro" id="IPR049056">
    <property type="entry name" value="NAD_Glu_DH_HM3"/>
</dbReference>
<dbReference type="InterPro" id="IPR028971">
    <property type="entry name" value="NAD-GDH_cat"/>
</dbReference>
<dbReference type="Pfam" id="PF05088">
    <property type="entry name" value="Bac_GDH_CD"/>
    <property type="match status" value="1"/>
</dbReference>
<dbReference type="InterPro" id="IPR036291">
    <property type="entry name" value="NAD(P)-bd_dom_sf"/>
</dbReference>
<dbReference type="InterPro" id="IPR007780">
    <property type="entry name" value="NAD_Glu_DH_bac"/>
</dbReference>
<dbReference type="InterPro" id="IPR049062">
    <property type="entry name" value="NAD_Glu_DH_ACT2"/>
</dbReference>
<dbReference type="Pfam" id="PF21073">
    <property type="entry name" value="GDH_HM1"/>
    <property type="match status" value="1"/>
</dbReference>
<dbReference type="EC" id="1.4.1.2" evidence="6"/>
<reference evidence="6 7" key="1">
    <citation type="submission" date="2023-07" db="EMBL/GenBank/DDBJ databases">
        <title>Sorghum-associated microbial communities from plants grown in Nebraska, USA.</title>
        <authorList>
            <person name="Schachtman D."/>
        </authorList>
    </citation>
    <scope>NUCLEOTIDE SEQUENCE [LARGE SCALE GENOMIC DNA]</scope>
    <source>
        <strain evidence="6 7">BE167</strain>
    </source>
</reference>
<gene>
    <name evidence="6" type="ORF">J2X01_001102</name>
</gene>
<dbReference type="InterPro" id="IPR024727">
    <property type="entry name" value="NAD_Glu_DH_N_ACT1"/>
</dbReference>
<organism evidence="6 7">
    <name type="scientific">Arthrobacter ginsengisoli</name>
    <dbReference type="NCBI Taxonomy" id="1356565"/>
    <lineage>
        <taxon>Bacteria</taxon>
        <taxon>Bacillati</taxon>
        <taxon>Actinomycetota</taxon>
        <taxon>Actinomycetes</taxon>
        <taxon>Micrococcales</taxon>
        <taxon>Micrococcaceae</taxon>
        <taxon>Arthrobacter</taxon>
    </lineage>
</organism>
<evidence type="ECO:0000259" key="2">
    <source>
        <dbReference type="Pfam" id="PF21074"/>
    </source>
</evidence>
<keyword evidence="6" id="KW-0560">Oxidoreductase</keyword>
<dbReference type="SUPFAM" id="SSF53223">
    <property type="entry name" value="Aminoacid dehydrogenase-like, N-terminal domain"/>
    <property type="match status" value="1"/>
</dbReference>
<dbReference type="Pfam" id="PF21076">
    <property type="entry name" value="GDH_ACT2"/>
    <property type="match status" value="1"/>
</dbReference>
<dbReference type="InterPro" id="IPR049058">
    <property type="entry name" value="NAD_Glu_DH_HM2"/>
</dbReference>
<dbReference type="EMBL" id="JAVDVQ010000003">
    <property type="protein sequence ID" value="MDR7081821.1"/>
    <property type="molecule type" value="Genomic_DNA"/>
</dbReference>
<evidence type="ECO:0000313" key="6">
    <source>
        <dbReference type="EMBL" id="MDR7081821.1"/>
    </source>
</evidence>
<dbReference type="InterPro" id="IPR049059">
    <property type="entry name" value="NAD_Glu_DH_HM1"/>
</dbReference>
<dbReference type="RefSeq" id="WP_310051476.1">
    <property type="nucleotide sequence ID" value="NZ_JAVDVQ010000003.1"/>
</dbReference>
<dbReference type="PANTHER" id="PTHR43403">
    <property type="entry name" value="NAD-SPECIFIC GLUTAMATE DEHYDROGENASE"/>
    <property type="match status" value="1"/>
</dbReference>
<dbReference type="Gene3D" id="3.40.50.720">
    <property type="entry name" value="NAD(P)-binding Rossmann-like Domain"/>
    <property type="match status" value="1"/>
</dbReference>
<feature type="domain" description="NAD-glutamate dehydrogenase ACT3" evidence="5">
    <location>
        <begin position="569"/>
        <end position="626"/>
    </location>
</feature>
<evidence type="ECO:0000259" key="3">
    <source>
        <dbReference type="Pfam" id="PF21075"/>
    </source>
</evidence>
<dbReference type="Pfam" id="PF21077">
    <property type="entry name" value="GDH_ACT3"/>
    <property type="match status" value="1"/>
</dbReference>
<feature type="domain" description="NAD-glutamate dehydrogenase catalytic" evidence="1">
    <location>
        <begin position="731"/>
        <end position="1229"/>
    </location>
</feature>
<feature type="domain" description="NAD-specific glutamate dehydrogenase C-terminal" evidence="2">
    <location>
        <begin position="1276"/>
        <end position="1617"/>
    </location>
</feature>
<keyword evidence="7" id="KW-1185">Reference proteome</keyword>
<evidence type="ECO:0000313" key="7">
    <source>
        <dbReference type="Proteomes" id="UP001252243"/>
    </source>
</evidence>
<evidence type="ECO:0000259" key="4">
    <source>
        <dbReference type="Pfam" id="PF21076"/>
    </source>
</evidence>
<dbReference type="Pfam" id="PF21078">
    <property type="entry name" value="GDH_HM3"/>
    <property type="match status" value="1"/>
</dbReference>
<name>A0ABU1U9K2_9MICC</name>
<feature type="domain" description="NAD-glutamate dehydrogenase ACT2" evidence="4">
    <location>
        <begin position="405"/>
        <end position="493"/>
    </location>
</feature>
<protein>
    <submittedName>
        <fullName evidence="6">Glutamate dehydrogenase</fullName>
        <ecNumber evidence="6">1.4.1.2</ecNumber>
    </submittedName>
</protein>
<dbReference type="SUPFAM" id="SSF51735">
    <property type="entry name" value="NAD(P)-binding Rossmann-fold domains"/>
    <property type="match status" value="1"/>
</dbReference>
<dbReference type="PIRSF" id="PIRSF036761">
    <property type="entry name" value="GDH_Mll4104"/>
    <property type="match status" value="1"/>
</dbReference>
<evidence type="ECO:0000259" key="5">
    <source>
        <dbReference type="Pfam" id="PF21077"/>
    </source>
</evidence>
<dbReference type="PANTHER" id="PTHR43403:SF1">
    <property type="entry name" value="NAD-SPECIFIC GLUTAMATE DEHYDROGENASE"/>
    <property type="match status" value="1"/>
</dbReference>
<proteinExistence type="predicted"/>
<dbReference type="InterPro" id="IPR046346">
    <property type="entry name" value="Aminoacid_DH-like_N_sf"/>
</dbReference>
<dbReference type="InterPro" id="IPR049064">
    <property type="entry name" value="NAD_Glu_DH_ACT3"/>
</dbReference>
<dbReference type="Pfam" id="PF21074">
    <property type="entry name" value="GDH_C"/>
    <property type="match status" value="1"/>
</dbReference>